<dbReference type="CDD" id="cd00537">
    <property type="entry name" value="MTHFR"/>
    <property type="match status" value="1"/>
</dbReference>
<comment type="cofactor">
    <cofactor evidence="1 8">
        <name>FAD</name>
        <dbReference type="ChEBI" id="CHEBI:57692"/>
    </cofactor>
</comment>
<reference evidence="10 15" key="2">
    <citation type="submission" date="2015-10" db="EMBL/GenBank/DDBJ databases">
        <title>A novel member of the family Ruminococcaceae isolated from human faeces.</title>
        <authorList>
            <person name="Shkoporov A.N."/>
            <person name="Chaplin A.V."/>
            <person name="Motuzova O.V."/>
            <person name="Kafarskaia L.I."/>
            <person name="Efimov B.A."/>
        </authorList>
    </citation>
    <scope>NUCLEOTIDE SEQUENCE [LARGE SCALE GENOMIC DNA]</scope>
    <source>
        <strain evidence="10 15">668</strain>
    </source>
</reference>
<dbReference type="GO" id="GO:0035999">
    <property type="term" value="P:tetrahydrofolate interconversion"/>
    <property type="evidence" value="ECO:0007669"/>
    <property type="project" value="UniProtKB-UniPathway"/>
</dbReference>
<evidence type="ECO:0000313" key="11">
    <source>
        <dbReference type="EMBL" id="MST90749.1"/>
    </source>
</evidence>
<accession>A0A0W7TW14</accession>
<dbReference type="EMBL" id="WMZR01000003">
    <property type="protein sequence ID" value="MTS50453.1"/>
    <property type="molecule type" value="Genomic_DNA"/>
</dbReference>
<evidence type="ECO:0000313" key="12">
    <source>
        <dbReference type="EMBL" id="MTS27401.1"/>
    </source>
</evidence>
<keyword evidence="5 8" id="KW-0274">FAD</keyword>
<evidence type="ECO:0000256" key="4">
    <source>
        <dbReference type="ARBA" id="ARBA00022630"/>
    </source>
</evidence>
<dbReference type="RefSeq" id="WP_009325600.1">
    <property type="nucleotide sequence ID" value="NZ_CAQJQL010000119.1"/>
</dbReference>
<dbReference type="EMBL" id="VUNJ01000002">
    <property type="protein sequence ID" value="MST90749.1"/>
    <property type="molecule type" value="Genomic_DNA"/>
</dbReference>
<dbReference type="GO" id="GO:0005829">
    <property type="term" value="C:cytosol"/>
    <property type="evidence" value="ECO:0007669"/>
    <property type="project" value="TreeGrafter"/>
</dbReference>
<reference evidence="9" key="1">
    <citation type="submission" date="2015-02" db="EMBL/GenBank/DDBJ databases">
        <title>A novel member of the family Ruminococcaceae isolated from human feces.</title>
        <authorList>
            <person name="Shkoporov A.N."/>
            <person name="Chaplin A.V."/>
            <person name="Motuzova O.V."/>
            <person name="Kafarskaia L.I."/>
            <person name="Khokhlova E.V."/>
            <person name="Efimov B.A."/>
        </authorList>
    </citation>
    <scope>NUCLEOTIDE SEQUENCE [LARGE SCALE GENOMIC DNA]</scope>
    <source>
        <strain evidence="9">585-1</strain>
    </source>
</reference>
<evidence type="ECO:0000313" key="9">
    <source>
        <dbReference type="EMBL" id="KJF41278.1"/>
    </source>
</evidence>
<dbReference type="InterPro" id="IPR003171">
    <property type="entry name" value="Mehydrof_redctse-like"/>
</dbReference>
<evidence type="ECO:0000256" key="3">
    <source>
        <dbReference type="ARBA" id="ARBA00006743"/>
    </source>
</evidence>
<dbReference type="PANTHER" id="PTHR45754">
    <property type="entry name" value="METHYLENETETRAHYDROFOLATE REDUCTASE"/>
    <property type="match status" value="1"/>
</dbReference>
<evidence type="ECO:0000313" key="14">
    <source>
        <dbReference type="Proteomes" id="UP000032483"/>
    </source>
</evidence>
<reference evidence="17 18" key="3">
    <citation type="journal article" date="2019" name="Nat. Med.">
        <title>A library of human gut bacterial isolates paired with longitudinal multiomics data enables mechanistic microbiome research.</title>
        <authorList>
            <person name="Poyet M."/>
            <person name="Groussin M."/>
            <person name="Gibbons S.M."/>
            <person name="Avila-Pacheco J."/>
            <person name="Jiang X."/>
            <person name="Kearney S.M."/>
            <person name="Perrotta A.R."/>
            <person name="Berdy B."/>
            <person name="Zhao S."/>
            <person name="Lieberman T.D."/>
            <person name="Swanson P.K."/>
            <person name="Smith M."/>
            <person name="Roesemann S."/>
            <person name="Alexander J.E."/>
            <person name="Rich S.A."/>
            <person name="Livny J."/>
            <person name="Vlamakis H."/>
            <person name="Clish C."/>
            <person name="Bullock K."/>
            <person name="Deik A."/>
            <person name="Scott J."/>
            <person name="Pierce K.A."/>
            <person name="Xavier R.J."/>
            <person name="Alm E.J."/>
        </authorList>
    </citation>
    <scope>NUCLEOTIDE SEQUENCE [LARGE SCALE GENOMIC DNA]</scope>
    <source>
        <strain evidence="12 18">BIOML-A4</strain>
        <strain evidence="13 17">BIOML-A7</strain>
    </source>
</reference>
<evidence type="ECO:0000313" key="17">
    <source>
        <dbReference type="Proteomes" id="UP000449193"/>
    </source>
</evidence>
<dbReference type="Proteomes" id="UP000449193">
    <property type="component" value="Unassembled WGS sequence"/>
</dbReference>
<accession>A0A0D8J659</accession>
<dbReference type="SUPFAM" id="SSF51730">
    <property type="entry name" value="FAD-linked oxidoreductase"/>
    <property type="match status" value="1"/>
</dbReference>
<dbReference type="EMBL" id="LMUA01000001">
    <property type="protein sequence ID" value="KUE77919.1"/>
    <property type="molecule type" value="Genomic_DNA"/>
</dbReference>
<dbReference type="GO" id="GO:0071949">
    <property type="term" value="F:FAD binding"/>
    <property type="evidence" value="ECO:0007669"/>
    <property type="project" value="TreeGrafter"/>
</dbReference>
<dbReference type="PANTHER" id="PTHR45754:SF3">
    <property type="entry name" value="METHYLENETETRAHYDROFOLATE REDUCTASE (NADPH)"/>
    <property type="match status" value="1"/>
</dbReference>
<evidence type="ECO:0000256" key="6">
    <source>
        <dbReference type="ARBA" id="ARBA00023002"/>
    </source>
</evidence>
<keyword evidence="14" id="KW-1185">Reference proteome</keyword>
<evidence type="ECO:0000313" key="18">
    <source>
        <dbReference type="Proteomes" id="UP000472755"/>
    </source>
</evidence>
<dbReference type="Pfam" id="PF02219">
    <property type="entry name" value="MTHFR"/>
    <property type="match status" value="1"/>
</dbReference>
<dbReference type="Proteomes" id="UP000472755">
    <property type="component" value="Unassembled WGS sequence"/>
</dbReference>
<dbReference type="GO" id="GO:0009086">
    <property type="term" value="P:methionine biosynthetic process"/>
    <property type="evidence" value="ECO:0007669"/>
    <property type="project" value="TreeGrafter"/>
</dbReference>
<sequence length="291" mass="31935">MFIHEMFQQKPCVFSVEVFPPKKAGAAEETLYPVLRELCTLGPDYISVTYGAGGGTAGQSTAKIASYIKNGLHVEALAHLTCVNSTRVQVEETLTRLREDNVENVLALRGDINPDLPRRMDFLHASDLAKAIAQTGGFGVAGACYPEGHVESPSLKADVESLRYKAEAGVSHLITQLFFDNVSYYRFLNMARKAGISLPVQAGIMPIVSKRQIERTVALSSASLPPQFTKMISRYDHDEQALFDAGIEYAVTQIRDLITGGADGIHLYAMNNARVARLVYEGIRDLLPERT</sequence>
<protein>
    <recommendedName>
        <fullName evidence="8">Methylenetetrahydrofolate reductase</fullName>
    </recommendedName>
</protein>
<evidence type="ECO:0000256" key="7">
    <source>
        <dbReference type="ARBA" id="ARBA00048628"/>
    </source>
</evidence>
<evidence type="ECO:0000313" key="15">
    <source>
        <dbReference type="Proteomes" id="UP000053433"/>
    </source>
</evidence>
<dbReference type="Gene3D" id="3.20.20.220">
    <property type="match status" value="1"/>
</dbReference>
<reference evidence="11 16" key="4">
    <citation type="submission" date="2019-08" db="EMBL/GenBank/DDBJ databases">
        <title>In-depth cultivation of the pig gut microbiome towards novel bacterial diversity and tailored functional studies.</title>
        <authorList>
            <person name="Wylensek D."/>
            <person name="Hitch T.C.A."/>
            <person name="Clavel T."/>
        </authorList>
    </citation>
    <scope>NUCLEOTIDE SEQUENCE [LARGE SCALE GENOMIC DNA]</scope>
    <source>
        <strain evidence="11 16">WCA3-601-WT-6J</strain>
    </source>
</reference>
<dbReference type="GeneID" id="42855043"/>
<organism evidence="9 14">
    <name type="scientific">Ruthenibacterium lactatiformans</name>
    <dbReference type="NCBI Taxonomy" id="1550024"/>
    <lineage>
        <taxon>Bacteria</taxon>
        <taxon>Bacillati</taxon>
        <taxon>Bacillota</taxon>
        <taxon>Clostridia</taxon>
        <taxon>Eubacteriales</taxon>
        <taxon>Oscillospiraceae</taxon>
        <taxon>Ruthenibacterium</taxon>
    </lineage>
</organism>
<comment type="caution">
    <text evidence="9">The sequence shown here is derived from an EMBL/GenBank/DDBJ whole genome shotgun (WGS) entry which is preliminary data.</text>
</comment>
<name>A0A0D8J659_9FIRM</name>
<dbReference type="EMBL" id="WMZU01000012">
    <property type="protein sequence ID" value="MTS27401.1"/>
    <property type="molecule type" value="Genomic_DNA"/>
</dbReference>
<evidence type="ECO:0000256" key="1">
    <source>
        <dbReference type="ARBA" id="ARBA00001974"/>
    </source>
</evidence>
<evidence type="ECO:0000256" key="8">
    <source>
        <dbReference type="RuleBase" id="RU003862"/>
    </source>
</evidence>
<evidence type="ECO:0000256" key="5">
    <source>
        <dbReference type="ARBA" id="ARBA00022827"/>
    </source>
</evidence>
<dbReference type="PATRIC" id="fig|1550024.3.peg.24"/>
<dbReference type="UniPathway" id="UPA00193"/>
<proteinExistence type="inferred from homology"/>
<dbReference type="GO" id="GO:0106312">
    <property type="term" value="F:methylenetetrahydrofolate reductase (NADH) activity"/>
    <property type="evidence" value="ECO:0007669"/>
    <property type="project" value="UniProtKB-EC"/>
</dbReference>
<keyword evidence="6 8" id="KW-0560">Oxidoreductase</keyword>
<dbReference type="Proteomes" id="UP000431913">
    <property type="component" value="Unassembled WGS sequence"/>
</dbReference>
<evidence type="ECO:0000256" key="2">
    <source>
        <dbReference type="ARBA" id="ARBA00004777"/>
    </source>
</evidence>
<evidence type="ECO:0000313" key="10">
    <source>
        <dbReference type="EMBL" id="KUE77919.1"/>
    </source>
</evidence>
<dbReference type="AlphaFoldDB" id="A0A0D8J659"/>
<evidence type="ECO:0000313" key="13">
    <source>
        <dbReference type="EMBL" id="MTS50453.1"/>
    </source>
</evidence>
<dbReference type="EMBL" id="JXXK01000001">
    <property type="protein sequence ID" value="KJF41278.1"/>
    <property type="molecule type" value="Genomic_DNA"/>
</dbReference>
<comment type="catalytic activity">
    <reaction evidence="7">
        <text>(6S)-5-methyl-5,6,7,8-tetrahydrofolate + NAD(+) = (6R)-5,10-methylene-5,6,7,8-tetrahydrofolate + NADH + H(+)</text>
        <dbReference type="Rhea" id="RHEA:19821"/>
        <dbReference type="ChEBI" id="CHEBI:15378"/>
        <dbReference type="ChEBI" id="CHEBI:15636"/>
        <dbReference type="ChEBI" id="CHEBI:18608"/>
        <dbReference type="ChEBI" id="CHEBI:57540"/>
        <dbReference type="ChEBI" id="CHEBI:57945"/>
        <dbReference type="EC" id="1.5.1.54"/>
    </reaction>
    <physiologicalReaction direction="right-to-left" evidence="7">
        <dbReference type="Rhea" id="RHEA:19823"/>
    </physiologicalReaction>
</comment>
<evidence type="ECO:0000313" key="16">
    <source>
        <dbReference type="Proteomes" id="UP000431913"/>
    </source>
</evidence>
<dbReference type="Proteomes" id="UP000053433">
    <property type="component" value="Unassembled WGS sequence"/>
</dbReference>
<comment type="pathway">
    <text evidence="2 8">One-carbon metabolism; tetrahydrofolate interconversion.</text>
</comment>
<dbReference type="Proteomes" id="UP000032483">
    <property type="component" value="Unassembled WGS sequence"/>
</dbReference>
<keyword evidence="4 8" id="KW-0285">Flavoprotein</keyword>
<comment type="similarity">
    <text evidence="3 8">Belongs to the methylenetetrahydrofolate reductase family.</text>
</comment>
<gene>
    <name evidence="10" type="ORF">ASJ35_01175</name>
    <name evidence="11" type="ORF">FYJ76_02155</name>
    <name evidence="13" type="ORF">GMD52_02720</name>
    <name evidence="12" type="ORF">GMD59_08880</name>
    <name evidence="9" type="ORF">TQ39_00125</name>
</gene>
<dbReference type="InterPro" id="IPR029041">
    <property type="entry name" value="FAD-linked_oxidoreductase-like"/>
</dbReference>